<keyword evidence="5 7" id="KW-1133">Transmembrane helix</keyword>
<dbReference type="GO" id="GO:0015093">
    <property type="term" value="F:ferrous iron transmembrane transporter activity"/>
    <property type="evidence" value="ECO:0007669"/>
    <property type="project" value="TreeGrafter"/>
</dbReference>
<keyword evidence="4 7" id="KW-0812">Transmembrane</keyword>
<feature type="transmembrane region" description="Helical" evidence="7">
    <location>
        <begin position="127"/>
        <end position="149"/>
    </location>
</feature>
<dbReference type="GO" id="GO:0015086">
    <property type="term" value="F:cadmium ion transmembrane transporter activity"/>
    <property type="evidence" value="ECO:0007669"/>
    <property type="project" value="TreeGrafter"/>
</dbReference>
<feature type="transmembrane region" description="Helical" evidence="7">
    <location>
        <begin position="20"/>
        <end position="39"/>
    </location>
</feature>
<dbReference type="InterPro" id="IPR027470">
    <property type="entry name" value="Cation_efflux_CTD"/>
</dbReference>
<feature type="transmembrane region" description="Helical" evidence="7">
    <location>
        <begin position="170"/>
        <end position="187"/>
    </location>
</feature>
<dbReference type="SUPFAM" id="SSF161111">
    <property type="entry name" value="Cation efflux protein transmembrane domain-like"/>
    <property type="match status" value="1"/>
</dbReference>
<dbReference type="eggNOG" id="COG0053">
    <property type="taxonomic scope" value="Bacteria"/>
</dbReference>
<dbReference type="STRING" id="1173027.Mic7113_2015"/>
<reference evidence="10 11" key="1">
    <citation type="submission" date="2012-06" db="EMBL/GenBank/DDBJ databases">
        <title>Finished chromosome of genome of Microcoleus sp. PCC 7113.</title>
        <authorList>
            <consortium name="US DOE Joint Genome Institute"/>
            <person name="Gugger M."/>
            <person name="Coursin T."/>
            <person name="Rippka R."/>
            <person name="Tandeau De Marsac N."/>
            <person name="Huntemann M."/>
            <person name="Wei C.-L."/>
            <person name="Han J."/>
            <person name="Detter J.C."/>
            <person name="Han C."/>
            <person name="Tapia R."/>
            <person name="Chen A."/>
            <person name="Kyrpides N."/>
            <person name="Mavromatis K."/>
            <person name="Markowitz V."/>
            <person name="Szeto E."/>
            <person name="Ivanova N."/>
            <person name="Pagani I."/>
            <person name="Pati A."/>
            <person name="Goodwin L."/>
            <person name="Nordberg H.P."/>
            <person name="Cantor M.N."/>
            <person name="Hua S.X."/>
            <person name="Woyke T."/>
            <person name="Kerfeld C.A."/>
        </authorList>
    </citation>
    <scope>NUCLEOTIDE SEQUENCE [LARGE SCALE GENOMIC DNA]</scope>
    <source>
        <strain evidence="10 11">PCC 7113</strain>
    </source>
</reference>
<dbReference type="InterPro" id="IPR036837">
    <property type="entry name" value="Cation_efflux_CTD_sf"/>
</dbReference>
<gene>
    <name evidence="10" type="ORF">Mic7113_2015</name>
</gene>
<feature type="domain" description="Cation efflux protein cytoplasmic" evidence="9">
    <location>
        <begin position="229"/>
        <end position="291"/>
    </location>
</feature>
<dbReference type="Pfam" id="PF16916">
    <property type="entry name" value="ZT_dimer"/>
    <property type="match status" value="1"/>
</dbReference>
<dbReference type="HOGENOM" id="CLU_013430_3_2_3"/>
<protein>
    <submittedName>
        <fullName evidence="10">Putative Co/Zn/Cd cation transporter</fullName>
    </submittedName>
</protein>
<comment type="subcellular location">
    <subcellularLocation>
        <location evidence="1">Membrane</location>
        <topology evidence="1">Multi-pass membrane protein</topology>
    </subcellularLocation>
</comment>
<keyword evidence="11" id="KW-1185">Reference proteome</keyword>
<feature type="transmembrane region" description="Helical" evidence="7">
    <location>
        <begin position="51"/>
        <end position="70"/>
    </location>
</feature>
<dbReference type="Proteomes" id="UP000010471">
    <property type="component" value="Chromosome"/>
</dbReference>
<feature type="domain" description="Cation efflux protein transmembrane" evidence="8">
    <location>
        <begin position="20"/>
        <end position="210"/>
    </location>
</feature>
<proteinExistence type="inferred from homology"/>
<feature type="transmembrane region" description="Helical" evidence="7">
    <location>
        <begin position="193"/>
        <end position="210"/>
    </location>
</feature>
<dbReference type="SUPFAM" id="SSF160240">
    <property type="entry name" value="Cation efflux protein cytoplasmic domain-like"/>
    <property type="match status" value="1"/>
</dbReference>
<dbReference type="GO" id="GO:0005886">
    <property type="term" value="C:plasma membrane"/>
    <property type="evidence" value="ECO:0007669"/>
    <property type="project" value="TreeGrafter"/>
</dbReference>
<dbReference type="PANTHER" id="PTHR43840">
    <property type="entry name" value="MITOCHONDRIAL METAL TRANSPORTER 1-RELATED"/>
    <property type="match status" value="1"/>
</dbReference>
<dbReference type="AlphaFoldDB" id="K9WDH8"/>
<evidence type="ECO:0000256" key="4">
    <source>
        <dbReference type="ARBA" id="ARBA00022692"/>
    </source>
</evidence>
<dbReference type="PANTHER" id="PTHR43840:SF15">
    <property type="entry name" value="MITOCHONDRIAL METAL TRANSPORTER 1-RELATED"/>
    <property type="match status" value="1"/>
</dbReference>
<evidence type="ECO:0000256" key="7">
    <source>
        <dbReference type="SAM" id="Phobius"/>
    </source>
</evidence>
<comment type="similarity">
    <text evidence="2">Belongs to the cation diffusion facilitator (CDF) transporter (TC 2.A.4) family.</text>
</comment>
<name>K9WDH8_9CYAN</name>
<evidence type="ECO:0000256" key="2">
    <source>
        <dbReference type="ARBA" id="ARBA00008114"/>
    </source>
</evidence>
<dbReference type="Pfam" id="PF01545">
    <property type="entry name" value="Cation_efflux"/>
    <property type="match status" value="1"/>
</dbReference>
<evidence type="ECO:0000256" key="5">
    <source>
        <dbReference type="ARBA" id="ARBA00022989"/>
    </source>
</evidence>
<evidence type="ECO:0000256" key="6">
    <source>
        <dbReference type="ARBA" id="ARBA00023136"/>
    </source>
</evidence>
<evidence type="ECO:0000256" key="3">
    <source>
        <dbReference type="ARBA" id="ARBA00022448"/>
    </source>
</evidence>
<dbReference type="GO" id="GO:0006882">
    <property type="term" value="P:intracellular zinc ion homeostasis"/>
    <property type="evidence" value="ECO:0007669"/>
    <property type="project" value="TreeGrafter"/>
</dbReference>
<dbReference type="GO" id="GO:0015341">
    <property type="term" value="F:zinc efflux antiporter activity"/>
    <property type="evidence" value="ECO:0007669"/>
    <property type="project" value="TreeGrafter"/>
</dbReference>
<evidence type="ECO:0000313" key="10">
    <source>
        <dbReference type="EMBL" id="AFZ17861.1"/>
    </source>
</evidence>
<keyword evidence="3" id="KW-0813">Transport</keyword>
<dbReference type="InterPro" id="IPR050291">
    <property type="entry name" value="CDF_Transporter"/>
</dbReference>
<evidence type="ECO:0000313" key="11">
    <source>
        <dbReference type="Proteomes" id="UP000010471"/>
    </source>
</evidence>
<accession>K9WDH8</accession>
<organism evidence="10 11">
    <name type="scientific">Allocoleopsis franciscana PCC 7113</name>
    <dbReference type="NCBI Taxonomy" id="1173027"/>
    <lineage>
        <taxon>Bacteria</taxon>
        <taxon>Bacillati</taxon>
        <taxon>Cyanobacteriota</taxon>
        <taxon>Cyanophyceae</taxon>
        <taxon>Coleofasciculales</taxon>
        <taxon>Coleofasciculaceae</taxon>
        <taxon>Allocoleopsis</taxon>
        <taxon>Allocoleopsis franciscana</taxon>
    </lineage>
</organism>
<evidence type="ECO:0000259" key="9">
    <source>
        <dbReference type="Pfam" id="PF16916"/>
    </source>
</evidence>
<sequence length="325" mass="35564">MQHQAMTEGQNRAQGVRQILFTSFWLMLLILSVKVSVGWRVRSLSLMAESLHTLLTSVSTFLSLLTLKAYRPNGYPIYGQGKREVVITFVLIAILGFAGLNLIGLSAQQLIGVISGGTQSFPVRVSWPLMQVLGVLVVASLGMAILGLYQGRVLSHPALRFNAGQLFKDVLLTLLVIGGLVGVWVGIRWLDVFLAIVLVLLAAGSCWQVVSWQFPLMVEQTAIAPEVLAQIARQVGGVTHCYHIRSRGLVGRLVYVQMHLIVHPDLANLTPLIAERIETFIQERYGPVHVTFFIVDDIAGSANFNQSPSVTEVNGKNDPTGRSNS</sequence>
<dbReference type="EMBL" id="CP003630">
    <property type="protein sequence ID" value="AFZ17861.1"/>
    <property type="molecule type" value="Genomic_DNA"/>
</dbReference>
<evidence type="ECO:0000256" key="1">
    <source>
        <dbReference type="ARBA" id="ARBA00004141"/>
    </source>
</evidence>
<dbReference type="InterPro" id="IPR058533">
    <property type="entry name" value="Cation_efflux_TM"/>
</dbReference>
<feature type="transmembrane region" description="Helical" evidence="7">
    <location>
        <begin position="85"/>
        <end position="107"/>
    </location>
</feature>
<dbReference type="KEGG" id="mic:Mic7113_2015"/>
<keyword evidence="6 7" id="KW-0472">Membrane</keyword>
<evidence type="ECO:0000259" key="8">
    <source>
        <dbReference type="Pfam" id="PF01545"/>
    </source>
</evidence>
<dbReference type="InterPro" id="IPR027469">
    <property type="entry name" value="Cation_efflux_TMD_sf"/>
</dbReference>
<dbReference type="Gene3D" id="1.20.1510.10">
    <property type="entry name" value="Cation efflux protein transmembrane domain"/>
    <property type="match status" value="1"/>
</dbReference>